<keyword evidence="3" id="KW-1185">Reference proteome</keyword>
<dbReference type="InterPro" id="IPR018247">
    <property type="entry name" value="EF_Hand_1_Ca_BS"/>
</dbReference>
<dbReference type="Proteomes" id="UP000039865">
    <property type="component" value="Unassembled WGS sequence"/>
</dbReference>
<dbReference type="InParanoid" id="A0A078AQ65"/>
<protein>
    <recommendedName>
        <fullName evidence="4">EF-hand domain-containing protein</fullName>
    </recommendedName>
</protein>
<dbReference type="PROSITE" id="PS00018">
    <property type="entry name" value="EF_HAND_1"/>
    <property type="match status" value="1"/>
</dbReference>
<organism evidence="2 3">
    <name type="scientific">Stylonychia lemnae</name>
    <name type="common">Ciliate</name>
    <dbReference type="NCBI Taxonomy" id="5949"/>
    <lineage>
        <taxon>Eukaryota</taxon>
        <taxon>Sar</taxon>
        <taxon>Alveolata</taxon>
        <taxon>Ciliophora</taxon>
        <taxon>Intramacronucleata</taxon>
        <taxon>Spirotrichea</taxon>
        <taxon>Stichotrichia</taxon>
        <taxon>Sporadotrichida</taxon>
        <taxon>Oxytrichidae</taxon>
        <taxon>Stylonychinae</taxon>
        <taxon>Stylonychia</taxon>
    </lineage>
</organism>
<reference evidence="2 3" key="1">
    <citation type="submission" date="2014-06" db="EMBL/GenBank/DDBJ databases">
        <authorList>
            <person name="Swart Estienne"/>
        </authorList>
    </citation>
    <scope>NUCLEOTIDE SEQUENCE [LARGE SCALE GENOMIC DNA]</scope>
    <source>
        <strain evidence="2 3">130c</strain>
    </source>
</reference>
<proteinExistence type="predicted"/>
<evidence type="ECO:0008006" key="4">
    <source>
        <dbReference type="Google" id="ProtNLM"/>
    </source>
</evidence>
<evidence type="ECO:0000313" key="3">
    <source>
        <dbReference type="Proteomes" id="UP000039865"/>
    </source>
</evidence>
<dbReference type="AlphaFoldDB" id="A0A078AQ65"/>
<dbReference type="EMBL" id="CCKQ01012895">
    <property type="protein sequence ID" value="CDW84530.1"/>
    <property type="molecule type" value="Genomic_DNA"/>
</dbReference>
<evidence type="ECO:0000313" key="2">
    <source>
        <dbReference type="EMBL" id="CDW84530.1"/>
    </source>
</evidence>
<dbReference type="OrthoDB" id="66458at2759"/>
<gene>
    <name evidence="2" type="primary">Contig12047.g12882</name>
    <name evidence="2" type="ORF">STYLEM_13594</name>
</gene>
<keyword evidence="1" id="KW-0106">Calcium</keyword>
<evidence type="ECO:0000256" key="1">
    <source>
        <dbReference type="ARBA" id="ARBA00022837"/>
    </source>
</evidence>
<accession>A0A078AQ65</accession>
<dbReference type="InterPro" id="IPR011992">
    <property type="entry name" value="EF-hand-dom_pair"/>
</dbReference>
<sequence length="357" mass="41318">MILGIYVQKYSGFDSKRVIQILSKTNQTDNIQKQFALRVYCIKGHQCEELAKMISTGKFDADGSGALDIDELSELFLENDIGIDKETLKAMFNNQNFTLRNFKNINNSQNSLKCNIERAKVLNKKIMNKESSTFDLEKIINRNVENFASMILANNVQEQDLTNSDNALYFKLKQQSLKNHYLTQDARSPKQKQLDLYNEKVRKTSNIHNQSTIDNSLNQSIYEKNIMMQSIYDIGAQLDKHKISDIQVDLMGLTKKRFIVGKDVDQYVRKISDDAKLKAQQAVLDYRLTQEQSRSVLNDINKKSQSQKRMFSKASHYNSGMNFSFNDNKSRYSIKVLRRPLPNQDLQIHKSQVIIEQ</sequence>
<dbReference type="SUPFAM" id="SSF47473">
    <property type="entry name" value="EF-hand"/>
    <property type="match status" value="1"/>
</dbReference>
<name>A0A078AQ65_STYLE</name>